<keyword evidence="4" id="KW-1185">Reference proteome</keyword>
<feature type="compositionally biased region" description="Polar residues" evidence="1">
    <location>
        <begin position="424"/>
        <end position="433"/>
    </location>
</feature>
<dbReference type="AlphaFoldDB" id="A0A8K0RHE7"/>
<feature type="domain" description="Azaphilone pigments biosynthesis cluster protein L N-terminal" evidence="2">
    <location>
        <begin position="4"/>
        <end position="199"/>
    </location>
</feature>
<evidence type="ECO:0000256" key="1">
    <source>
        <dbReference type="SAM" id="MobiDB-lite"/>
    </source>
</evidence>
<reference evidence="3" key="1">
    <citation type="journal article" date="2021" name="Nat. Commun.">
        <title>Genetic determinants of endophytism in the Arabidopsis root mycobiome.</title>
        <authorList>
            <person name="Mesny F."/>
            <person name="Miyauchi S."/>
            <person name="Thiergart T."/>
            <person name="Pickel B."/>
            <person name="Atanasova L."/>
            <person name="Karlsson M."/>
            <person name="Huettel B."/>
            <person name="Barry K.W."/>
            <person name="Haridas S."/>
            <person name="Chen C."/>
            <person name="Bauer D."/>
            <person name="Andreopoulos W."/>
            <person name="Pangilinan J."/>
            <person name="LaButti K."/>
            <person name="Riley R."/>
            <person name="Lipzen A."/>
            <person name="Clum A."/>
            <person name="Drula E."/>
            <person name="Henrissat B."/>
            <person name="Kohler A."/>
            <person name="Grigoriev I.V."/>
            <person name="Martin F.M."/>
            <person name="Hacquard S."/>
        </authorList>
    </citation>
    <scope>NUCLEOTIDE SEQUENCE</scope>
    <source>
        <strain evidence="3">MPI-SDFR-AT-0120</strain>
    </source>
</reference>
<evidence type="ECO:0000259" key="2">
    <source>
        <dbReference type="Pfam" id="PF17111"/>
    </source>
</evidence>
<dbReference type="OrthoDB" id="1394818at2759"/>
<name>A0A8K0RHE7_9PLEO</name>
<proteinExistence type="predicted"/>
<sequence length="632" mass="69418">MSGLEIVASIAGVAAAAIKVSVAMNDLAEELGSAGKDVRYIGNDMAGFSQVLRLVQSSLEESINTAGSRVIQSVFDTLPQLIEQCSTVYDEANGLMVAINPKDSSLSVFKKMKFVFYRGRITILRSLLDSSKSTLNLLLVTLNIEMAKSKMPDKALMEQLQNERIAFIKVVQSQNKALDEAMKEVEKAKKEATRLKLKRDKEKEKDRGDGKDEDATLDDVVPERLSRPYSYKPPPPYTLHSAPSVSQLIYQPPSLERFNSVRKSSNAVASLALSLEPTRTTGDYGVPTPPISPPEQTPHGAYASYTAYTPPPPPSQSATNENPKFDNRRSADDAPPVKNTNNARPGFSGTRVFSDPGPARSNATSKDHLDPGVSPREQERERSPYGFSRVPQEESPKVEKKRPTSQAKSPSASSGSASYRNFSTPASGNSKMNSVPEEQEPASAGANGWPTTPMGAPWKPKFTYHPPPPPPPPAYPTSNDTYAAPQPKSTSIPRKSVPPPPPPRHGITYVVIEPYLSHEIGHLSLVPFDTLVDVSSYTPEEELLPYPTAFDSAPKHYWQASLGTRRGPRGLFPHDTVCSIDSEKVTEKLNEAWFAEKEAGFIADGQGRCWVGPTWEWREPARRRSKWWAEGF</sequence>
<dbReference type="Pfam" id="PF17111">
    <property type="entry name" value="PigL_N"/>
    <property type="match status" value="1"/>
</dbReference>
<feature type="compositionally biased region" description="Basic and acidic residues" evidence="1">
    <location>
        <begin position="190"/>
        <end position="214"/>
    </location>
</feature>
<feature type="compositionally biased region" description="Basic and acidic residues" evidence="1">
    <location>
        <begin position="323"/>
        <end position="332"/>
    </location>
</feature>
<feature type="compositionally biased region" description="Basic and acidic residues" evidence="1">
    <location>
        <begin position="365"/>
        <end position="383"/>
    </location>
</feature>
<organism evidence="3 4">
    <name type="scientific">Paraphoma chrysanthemicola</name>
    <dbReference type="NCBI Taxonomy" id="798071"/>
    <lineage>
        <taxon>Eukaryota</taxon>
        <taxon>Fungi</taxon>
        <taxon>Dikarya</taxon>
        <taxon>Ascomycota</taxon>
        <taxon>Pezizomycotina</taxon>
        <taxon>Dothideomycetes</taxon>
        <taxon>Pleosporomycetidae</taxon>
        <taxon>Pleosporales</taxon>
        <taxon>Pleosporineae</taxon>
        <taxon>Phaeosphaeriaceae</taxon>
        <taxon>Paraphoma</taxon>
    </lineage>
</organism>
<feature type="region of interest" description="Disordered" evidence="1">
    <location>
        <begin position="278"/>
        <end position="502"/>
    </location>
</feature>
<comment type="caution">
    <text evidence="3">The sequence shown here is derived from an EMBL/GenBank/DDBJ whole genome shotgun (WGS) entry which is preliminary data.</text>
</comment>
<feature type="compositionally biased region" description="Pro residues" evidence="1">
    <location>
        <begin position="287"/>
        <end position="296"/>
    </location>
</feature>
<dbReference type="InterPro" id="IPR031348">
    <property type="entry name" value="PigL_N"/>
</dbReference>
<evidence type="ECO:0000313" key="4">
    <source>
        <dbReference type="Proteomes" id="UP000813461"/>
    </source>
</evidence>
<feature type="compositionally biased region" description="Polar residues" evidence="1">
    <location>
        <begin position="476"/>
        <end position="493"/>
    </location>
</feature>
<accession>A0A8K0RHE7</accession>
<gene>
    <name evidence="3" type="ORF">FB567DRAFT_511732</name>
</gene>
<protein>
    <recommendedName>
        <fullName evidence="2">Azaphilone pigments biosynthesis cluster protein L N-terminal domain-containing protein</fullName>
    </recommendedName>
</protein>
<dbReference type="EMBL" id="JAGMVJ010000001">
    <property type="protein sequence ID" value="KAH7095087.1"/>
    <property type="molecule type" value="Genomic_DNA"/>
</dbReference>
<feature type="compositionally biased region" description="Pro residues" evidence="1">
    <location>
        <begin position="465"/>
        <end position="475"/>
    </location>
</feature>
<feature type="compositionally biased region" description="Low complexity" evidence="1">
    <location>
        <begin position="297"/>
        <end position="308"/>
    </location>
</feature>
<feature type="region of interest" description="Disordered" evidence="1">
    <location>
        <begin position="190"/>
        <end position="242"/>
    </location>
</feature>
<feature type="compositionally biased region" description="Basic and acidic residues" evidence="1">
    <location>
        <begin position="391"/>
        <end position="402"/>
    </location>
</feature>
<dbReference type="Proteomes" id="UP000813461">
    <property type="component" value="Unassembled WGS sequence"/>
</dbReference>
<feature type="compositionally biased region" description="Low complexity" evidence="1">
    <location>
        <begin position="405"/>
        <end position="423"/>
    </location>
</feature>
<evidence type="ECO:0000313" key="3">
    <source>
        <dbReference type="EMBL" id="KAH7095087.1"/>
    </source>
</evidence>